<sequence length="223" mass="24863">MNGKKIFGILLVFIGIFLLLGEFGMVDITIGEFISKYWTSILIVIGVYKLLTDSISKTTGIILIIIGGIFQLRNSQYFNIFEYNLFWPIVIILIGVYVLFSSKDGVWKVSSKDTLGVFTLFSSSNNKNISRNFKGGSITVVFGGADVDLREACISGEQEIKIDVLIVFGEVNICVPEEWNVIVKGTHIFADCNDKVTKNKFDADKPTLIISSFVVFGEFKIKN</sequence>
<dbReference type="PANTHER" id="PTHR40763:SF5">
    <property type="entry name" value="MEMBRANE PROTEIN"/>
    <property type="match status" value="1"/>
</dbReference>
<gene>
    <name evidence="3" type="ORF">SAMN02745135_00043</name>
</gene>
<dbReference type="Proteomes" id="UP000183967">
    <property type="component" value="Unassembled WGS sequence"/>
</dbReference>
<dbReference type="PANTHER" id="PTHR40763">
    <property type="entry name" value="MEMBRANE PROTEIN-RELATED"/>
    <property type="match status" value="1"/>
</dbReference>
<feature type="transmembrane region" description="Helical" evidence="1">
    <location>
        <begin position="80"/>
        <end position="100"/>
    </location>
</feature>
<feature type="transmembrane region" description="Helical" evidence="1">
    <location>
        <begin position="58"/>
        <end position="74"/>
    </location>
</feature>
<feature type="domain" description="LiaF transmembrane" evidence="2">
    <location>
        <begin position="6"/>
        <end position="103"/>
    </location>
</feature>
<dbReference type="EMBL" id="FQXO01000004">
    <property type="protein sequence ID" value="SHH20412.1"/>
    <property type="molecule type" value="Genomic_DNA"/>
</dbReference>
<dbReference type="OrthoDB" id="3636235at2"/>
<keyword evidence="1" id="KW-0812">Transmembrane</keyword>
<evidence type="ECO:0000259" key="2">
    <source>
        <dbReference type="Pfam" id="PF22570"/>
    </source>
</evidence>
<name>A0A1M5R224_9FIRM</name>
<keyword evidence="1" id="KW-0472">Membrane</keyword>
<protein>
    <submittedName>
        <fullName evidence="3">Cell wall-active antibiotics response 4TMS YvqF</fullName>
    </submittedName>
</protein>
<dbReference type="InterPro" id="IPR054331">
    <property type="entry name" value="LiaF_TM"/>
</dbReference>
<organism evidence="3 4">
    <name type="scientific">Caloranaerobacter azorensis DSM 13643</name>
    <dbReference type="NCBI Taxonomy" id="1121264"/>
    <lineage>
        <taxon>Bacteria</taxon>
        <taxon>Bacillati</taxon>
        <taxon>Bacillota</taxon>
        <taxon>Tissierellia</taxon>
        <taxon>Tissierellales</taxon>
        <taxon>Thermohalobacteraceae</taxon>
        <taxon>Caloranaerobacter</taxon>
    </lineage>
</organism>
<dbReference type="AlphaFoldDB" id="A0A1M5R224"/>
<evidence type="ECO:0000313" key="4">
    <source>
        <dbReference type="Proteomes" id="UP000183967"/>
    </source>
</evidence>
<keyword evidence="1" id="KW-1133">Transmembrane helix</keyword>
<evidence type="ECO:0000313" key="3">
    <source>
        <dbReference type="EMBL" id="SHH20412.1"/>
    </source>
</evidence>
<evidence type="ECO:0000256" key="1">
    <source>
        <dbReference type="SAM" id="Phobius"/>
    </source>
</evidence>
<keyword evidence="4" id="KW-1185">Reference proteome</keyword>
<reference evidence="4" key="1">
    <citation type="submission" date="2016-11" db="EMBL/GenBank/DDBJ databases">
        <authorList>
            <person name="Varghese N."/>
            <person name="Submissions S."/>
        </authorList>
    </citation>
    <scope>NUCLEOTIDE SEQUENCE [LARGE SCALE GENOMIC DNA]</scope>
    <source>
        <strain evidence="4">DSM 13643</strain>
    </source>
</reference>
<feature type="transmembrane region" description="Helical" evidence="1">
    <location>
        <begin position="7"/>
        <end position="28"/>
    </location>
</feature>
<accession>A0A1M5R224</accession>
<proteinExistence type="predicted"/>
<dbReference type="Pfam" id="PF22570">
    <property type="entry name" value="LiaF-TM"/>
    <property type="match status" value="1"/>
</dbReference>
<dbReference type="RefSeq" id="WP_073194410.1">
    <property type="nucleotide sequence ID" value="NZ_FQXO01000004.1"/>
</dbReference>